<dbReference type="InterPro" id="IPR038058">
    <property type="entry name" value="PhnH-like_sp"/>
</dbReference>
<dbReference type="Gene3D" id="3.40.50.11310">
    <property type="entry name" value="Bacterial phosphonate metabolism protein PhnH"/>
    <property type="match status" value="1"/>
</dbReference>
<dbReference type="Proteomes" id="UP000185494">
    <property type="component" value="Chromosome 1"/>
</dbReference>
<dbReference type="Pfam" id="PF05845">
    <property type="entry name" value="PhnH"/>
    <property type="match status" value="1"/>
</dbReference>
<dbReference type="KEGG" id="rgi:RGI145_17170"/>
<evidence type="ECO:0000313" key="2">
    <source>
        <dbReference type="Proteomes" id="UP000185494"/>
    </source>
</evidence>
<dbReference type="RefSeq" id="WP_075799342.1">
    <property type="nucleotide sequence ID" value="NZ_CP015583.1"/>
</dbReference>
<gene>
    <name evidence="1" type="ORF">RGI145_17170</name>
</gene>
<accession>A0A1L7AIG9</accession>
<dbReference type="GO" id="GO:0019634">
    <property type="term" value="P:organic phosphonate metabolic process"/>
    <property type="evidence" value="ECO:0007669"/>
    <property type="project" value="InterPro"/>
</dbReference>
<dbReference type="NCBIfam" id="TIGR03292">
    <property type="entry name" value="PhnH_redo"/>
    <property type="match status" value="1"/>
</dbReference>
<protein>
    <submittedName>
        <fullName evidence="1">Phosphonate C-P lyase system protein PhnH</fullName>
    </submittedName>
</protein>
<dbReference type="eggNOG" id="COG3625">
    <property type="taxonomic scope" value="Bacteria"/>
</dbReference>
<name>A0A1L7AIG9_9PROT</name>
<dbReference type="STRING" id="257708.RGI145_17170"/>
<organism evidence="1 2">
    <name type="scientific">Roseomonas gilardii</name>
    <dbReference type="NCBI Taxonomy" id="257708"/>
    <lineage>
        <taxon>Bacteria</taxon>
        <taxon>Pseudomonadati</taxon>
        <taxon>Pseudomonadota</taxon>
        <taxon>Alphaproteobacteria</taxon>
        <taxon>Acetobacterales</taxon>
        <taxon>Roseomonadaceae</taxon>
        <taxon>Roseomonas</taxon>
    </lineage>
</organism>
<dbReference type="PIRSF" id="PIRSF020680">
    <property type="entry name" value="PhnH"/>
    <property type="match status" value="1"/>
</dbReference>
<proteinExistence type="predicted"/>
<dbReference type="GO" id="GO:0016829">
    <property type="term" value="F:lyase activity"/>
    <property type="evidence" value="ECO:0007669"/>
    <property type="project" value="UniProtKB-KW"/>
</dbReference>
<dbReference type="InterPro" id="IPR008772">
    <property type="entry name" value="Phosphonate_metab_PhnH"/>
</dbReference>
<sequence>MNAVTGLLPGFADPVLDAQRVFRAVMEALARPGSLQPLSDLPDVPAPLTPELAAIALALADADAPLWLDAPLAAVPAVAEFLRFHTGAPIVKDPAEAAFALVADPARCPPHESFAQGTPDYPDASTTLVLALPRQEGGRLLLLEGPGIEGCRSVTPPLPEGFAARLKRNRKLFPLGLDHLLALPGAVMGLPRSTRVTEA</sequence>
<reference evidence="1 2" key="1">
    <citation type="submission" date="2016-05" db="EMBL/GenBank/DDBJ databases">
        <title>Complete Genome and Methylome Analysis of Psychrotrophic Bacterial Isolates from Antarctic Lake Untersee.</title>
        <authorList>
            <person name="Fomenkov A."/>
            <person name="Akimov V.N."/>
            <person name="Vasilyeva L.V."/>
            <person name="Andersen D."/>
            <person name="Vincze T."/>
            <person name="Roberts R.J."/>
        </authorList>
    </citation>
    <scope>NUCLEOTIDE SEQUENCE [LARGE SCALE GENOMIC DNA]</scope>
    <source>
        <strain evidence="1 2">U14-5</strain>
    </source>
</reference>
<dbReference type="AlphaFoldDB" id="A0A1L7AIG9"/>
<dbReference type="SUPFAM" id="SSF159709">
    <property type="entry name" value="PhnH-like"/>
    <property type="match status" value="1"/>
</dbReference>
<evidence type="ECO:0000313" key="1">
    <source>
        <dbReference type="EMBL" id="APT58584.1"/>
    </source>
</evidence>
<keyword evidence="1" id="KW-0456">Lyase</keyword>
<dbReference type="EMBL" id="CP015583">
    <property type="protein sequence ID" value="APT58584.1"/>
    <property type="molecule type" value="Genomic_DNA"/>
</dbReference>